<evidence type="ECO:0000313" key="2">
    <source>
        <dbReference type="EMBL" id="PIZ95892.1"/>
    </source>
</evidence>
<comment type="caution">
    <text evidence="2">The sequence shown here is derived from an EMBL/GenBank/DDBJ whole genome shotgun (WGS) entry which is preliminary data.</text>
</comment>
<sequence length="96" mass="11164">MVFYSIIVYKDLKSRKIKDVGLSSLGFLKVLRNIIVEFGPAEYLDSFLLRPFYLTVFPYFISSYSLAILLASLTAEISYYIPTIISYEARKKIFRD</sequence>
<accession>A0A2M7VAI9</accession>
<keyword evidence="1" id="KW-0472">Membrane</keyword>
<evidence type="ECO:0000313" key="3">
    <source>
        <dbReference type="Proteomes" id="UP000228568"/>
    </source>
</evidence>
<proteinExistence type="predicted"/>
<protein>
    <submittedName>
        <fullName evidence="2">Uncharacterized protein</fullName>
    </submittedName>
</protein>
<keyword evidence="1" id="KW-0812">Transmembrane</keyword>
<dbReference type="EMBL" id="PFPK01000002">
    <property type="protein sequence ID" value="PIZ95892.1"/>
    <property type="molecule type" value="Genomic_DNA"/>
</dbReference>
<gene>
    <name evidence="2" type="ORF">COX81_00140</name>
</gene>
<organism evidence="2 3">
    <name type="scientific">Candidatus Magasanikbacteria bacterium CG_4_10_14_0_2_um_filter_37_12</name>
    <dbReference type="NCBI Taxonomy" id="1974637"/>
    <lineage>
        <taxon>Bacteria</taxon>
        <taxon>Candidatus Magasanikiibacteriota</taxon>
    </lineage>
</organism>
<name>A0A2M7VAI9_9BACT</name>
<feature type="transmembrane region" description="Helical" evidence="1">
    <location>
        <begin position="56"/>
        <end position="81"/>
    </location>
</feature>
<dbReference type="AlphaFoldDB" id="A0A2M7VAI9"/>
<feature type="transmembrane region" description="Helical" evidence="1">
    <location>
        <begin position="20"/>
        <end position="36"/>
    </location>
</feature>
<reference evidence="3" key="1">
    <citation type="submission" date="2017-09" db="EMBL/GenBank/DDBJ databases">
        <title>Depth-based differentiation of microbial function through sediment-hosted aquifers and enrichment of novel symbionts in the deep terrestrial subsurface.</title>
        <authorList>
            <person name="Probst A.J."/>
            <person name="Ladd B."/>
            <person name="Jarett J.K."/>
            <person name="Geller-Mcgrath D.E."/>
            <person name="Sieber C.M.K."/>
            <person name="Emerson J.B."/>
            <person name="Anantharaman K."/>
            <person name="Thomas B.C."/>
            <person name="Malmstrom R."/>
            <person name="Stieglmeier M."/>
            <person name="Klingl A."/>
            <person name="Woyke T."/>
            <person name="Ryan C.M."/>
            <person name="Banfield J.F."/>
        </authorList>
    </citation>
    <scope>NUCLEOTIDE SEQUENCE [LARGE SCALE GENOMIC DNA]</scope>
</reference>
<evidence type="ECO:0000256" key="1">
    <source>
        <dbReference type="SAM" id="Phobius"/>
    </source>
</evidence>
<dbReference type="Proteomes" id="UP000228568">
    <property type="component" value="Unassembled WGS sequence"/>
</dbReference>
<keyword evidence="1" id="KW-1133">Transmembrane helix</keyword>